<dbReference type="RefSeq" id="WP_006028960.1">
    <property type="nucleotide sequence ID" value="NZ_CP013382.1"/>
</dbReference>
<dbReference type="Proteomes" id="UP000594943">
    <property type="component" value="Chromosome 2"/>
</dbReference>
<accession>A0A7T2U742</accession>
<dbReference type="EMBL" id="CP065687">
    <property type="protein sequence ID" value="QPS46788.1"/>
    <property type="molecule type" value="Genomic_DNA"/>
</dbReference>
<dbReference type="AlphaFoldDB" id="A0A7U4P987"/>
<evidence type="ECO:0000313" key="1">
    <source>
        <dbReference type="EMBL" id="QPS46788.1"/>
    </source>
</evidence>
<accession>A0A7U4P987</accession>
<organism evidence="1 2">
    <name type="scientific">Burkholderia humptydooensis</name>
    <dbReference type="NCBI Taxonomy" id="430531"/>
    <lineage>
        <taxon>Bacteria</taxon>
        <taxon>Pseudomonadati</taxon>
        <taxon>Pseudomonadota</taxon>
        <taxon>Betaproteobacteria</taxon>
        <taxon>Burkholderiales</taxon>
        <taxon>Burkholderiaceae</taxon>
        <taxon>Burkholderia</taxon>
        <taxon>pseudomallei group</taxon>
    </lineage>
</organism>
<protein>
    <submittedName>
        <fullName evidence="1">Uncharacterized protein</fullName>
    </submittedName>
</protein>
<evidence type="ECO:0000313" key="2">
    <source>
        <dbReference type="Proteomes" id="UP000594943"/>
    </source>
</evidence>
<name>A0A7U4P987_9BURK</name>
<sequence>MSEPANFLAFLPAGKGLMCATTMAVVDEDVYGWYTGPSARGLVAAFFMLEHYYSTHETAFYHSVDDDARGPWVLAWPSVEIDAGRLPPVSDAMCAELERMQDAFAAEWLFYCDDPAAAAEAAWYRTQGLPLEGVGIRHARLNRLDRGGTLWTYASPSLDLNIVDCLRQRWALDYALAP</sequence>
<dbReference type="KEGG" id="bhg:I6G56_32710"/>
<proteinExistence type="predicted"/>
<gene>
    <name evidence="1" type="ORF">I6G56_32710</name>
</gene>
<reference evidence="1 2" key="1">
    <citation type="submission" date="2020-12" db="EMBL/GenBank/DDBJ databases">
        <title>FDA dAtabase for Regulatory Grade micrObial Sequences (FDA-ARGOS): Supporting development and validation of Infectious Disease Dx tests.</title>
        <authorList>
            <person name="Nelson B."/>
            <person name="Plummer A."/>
            <person name="Tallon L."/>
            <person name="Sadzewicz L."/>
            <person name="Zhao X."/>
            <person name="Boylan J."/>
            <person name="Ott S."/>
            <person name="Bowen H."/>
            <person name="Vavikolanu K."/>
            <person name="Mehta A."/>
            <person name="Aluvathingal J."/>
            <person name="Nadendla S."/>
            <person name="Myers T."/>
            <person name="Yan Y."/>
            <person name="Sichtig H."/>
        </authorList>
    </citation>
    <scope>NUCLEOTIDE SEQUENCE [LARGE SCALE GENOMIC DNA]</scope>
    <source>
        <strain evidence="1 2">FDAARGOS_899</strain>
    </source>
</reference>